<keyword evidence="2" id="KW-1185">Reference proteome</keyword>
<dbReference type="EMBL" id="AP017928">
    <property type="protein sequence ID" value="BBA36364.1"/>
    <property type="molecule type" value="Genomic_DNA"/>
</dbReference>
<name>A0A250KXY0_9GAMM</name>
<proteinExistence type="predicted"/>
<sequence>MTSPEYTREGTAGAGFERYRKDYTKLDYDSIIICLREFFLATKEVCASNTTLLCGV</sequence>
<protein>
    <submittedName>
        <fullName evidence="1">Uncharacterized protein</fullName>
    </submittedName>
</protein>
<gene>
    <name evidence="1" type="ORF">sS8_4434</name>
</gene>
<reference evidence="1 2" key="1">
    <citation type="submission" date="2016-12" db="EMBL/GenBank/DDBJ databases">
        <title>Genome sequencing of Methylocaldum marinum.</title>
        <authorList>
            <person name="Takeuchi M."/>
            <person name="Kamagata Y."/>
            <person name="Hiraoka S."/>
            <person name="Oshima K."/>
            <person name="Hattori M."/>
            <person name="Iwasaki W."/>
        </authorList>
    </citation>
    <scope>NUCLEOTIDE SEQUENCE [LARGE SCALE GENOMIC DNA]</scope>
    <source>
        <strain evidence="1 2">S8</strain>
    </source>
</reference>
<evidence type="ECO:0000313" key="2">
    <source>
        <dbReference type="Proteomes" id="UP000266313"/>
    </source>
</evidence>
<dbReference type="Proteomes" id="UP000266313">
    <property type="component" value="Chromosome"/>
</dbReference>
<dbReference type="AlphaFoldDB" id="A0A250KXY0"/>
<accession>A0A250KXY0</accession>
<organism evidence="1 2">
    <name type="scientific">Methylocaldum marinum</name>
    <dbReference type="NCBI Taxonomy" id="1432792"/>
    <lineage>
        <taxon>Bacteria</taxon>
        <taxon>Pseudomonadati</taxon>
        <taxon>Pseudomonadota</taxon>
        <taxon>Gammaproteobacteria</taxon>
        <taxon>Methylococcales</taxon>
        <taxon>Methylococcaceae</taxon>
        <taxon>Methylocaldum</taxon>
    </lineage>
</organism>
<evidence type="ECO:0000313" key="1">
    <source>
        <dbReference type="EMBL" id="BBA36364.1"/>
    </source>
</evidence>
<dbReference type="KEGG" id="mmai:sS8_4434"/>